<keyword evidence="7" id="KW-0472">Membrane</keyword>
<dbReference type="InterPro" id="IPR040911">
    <property type="entry name" value="Exostosin_GT47"/>
</dbReference>
<dbReference type="GO" id="GO:0000139">
    <property type="term" value="C:Golgi membrane"/>
    <property type="evidence" value="ECO:0007669"/>
    <property type="project" value="UniProtKB-SubCell"/>
</dbReference>
<dbReference type="GO" id="GO:0016757">
    <property type="term" value="F:glycosyltransferase activity"/>
    <property type="evidence" value="ECO:0007669"/>
    <property type="project" value="UniProtKB-KW"/>
</dbReference>
<protein>
    <submittedName>
        <fullName evidence="9">Catalytic, putative</fullName>
    </submittedName>
</protein>
<keyword evidence="10" id="KW-1185">Reference proteome</keyword>
<gene>
    <name evidence="9" type="ORF">RCOM_0664380</name>
</gene>
<organism evidence="9 10">
    <name type="scientific">Ricinus communis</name>
    <name type="common">Castor bean</name>
    <dbReference type="NCBI Taxonomy" id="3988"/>
    <lineage>
        <taxon>Eukaryota</taxon>
        <taxon>Viridiplantae</taxon>
        <taxon>Streptophyta</taxon>
        <taxon>Embryophyta</taxon>
        <taxon>Tracheophyta</taxon>
        <taxon>Spermatophyta</taxon>
        <taxon>Magnoliopsida</taxon>
        <taxon>eudicotyledons</taxon>
        <taxon>Gunneridae</taxon>
        <taxon>Pentapetalae</taxon>
        <taxon>rosids</taxon>
        <taxon>fabids</taxon>
        <taxon>Malpighiales</taxon>
        <taxon>Euphorbiaceae</taxon>
        <taxon>Acalyphoideae</taxon>
        <taxon>Acalypheae</taxon>
        <taxon>Ricinus</taxon>
    </lineage>
</organism>
<dbReference type="PANTHER" id="PTHR11062">
    <property type="entry name" value="EXOSTOSIN HEPARAN SULFATE GLYCOSYLTRANSFERASE -RELATED"/>
    <property type="match status" value="1"/>
</dbReference>
<evidence type="ECO:0000256" key="2">
    <source>
        <dbReference type="ARBA" id="ARBA00010271"/>
    </source>
</evidence>
<evidence type="ECO:0000256" key="3">
    <source>
        <dbReference type="ARBA" id="ARBA00022676"/>
    </source>
</evidence>
<name>B9T4Z8_RICCO</name>
<proteinExistence type="inferred from homology"/>
<dbReference type="eggNOG" id="KOG1021">
    <property type="taxonomic scope" value="Eukaryota"/>
</dbReference>
<dbReference type="OrthoDB" id="1924787at2759"/>
<comment type="similarity">
    <text evidence="2">Belongs to the glycosyltransferase 47 family.</text>
</comment>
<dbReference type="STRING" id="3988.B9T4Z8"/>
<dbReference type="Pfam" id="PF03016">
    <property type="entry name" value="Exostosin_GT47"/>
    <property type="match status" value="1"/>
</dbReference>
<accession>B9T4Z8</accession>
<keyword evidence="7" id="KW-1133">Transmembrane helix</keyword>
<feature type="region of interest" description="Disordered" evidence="6">
    <location>
        <begin position="80"/>
        <end position="102"/>
    </location>
</feature>
<dbReference type="InterPro" id="IPR004263">
    <property type="entry name" value="Exostosin"/>
</dbReference>
<keyword evidence="5" id="KW-0333">Golgi apparatus</keyword>
<feature type="transmembrane region" description="Helical" evidence="7">
    <location>
        <begin position="12"/>
        <end position="33"/>
    </location>
</feature>
<sequence>MPPKNIHLQCSIPSLFLTFISISLFFSLLWLLLSSPKNLSFPDPQNNRQPSKDSIKVYLADLPRSFNYGLLDQYWSTSKPDTRISSDPDHHPQRGPVHLQKTSKFPPYPESPLIKQYSAEYWIMGDLMTPENLRSQSFAKRVFDFNQADVVFVPFFATLSAEMELARGEGTFRKKEGNEDYKRQKEVIEFVKSSDAWKRSGGKDHVFVLTDPVAMWHVRAEIAPAVLLVVDFGGWYRLDSKSSDGNSSNIIRHTQVSLLKDVIVPYTHLLPQLPLSENKKRQTLLYFKGAKYRHRGGMVREKLWDLLVNEPGVIMEEGFPNATGREQSIKGMRTSEFCLHPAGDTPTSCRLFDAIQSLCIPIIVSDNIELPFEGIVDYLEFSVFMAVDDALKPNWLVDHLKSISKKQRDEFRQKMAEVQSIFEYDNGYAGGIGPVPPNGAVNHIWKKVHQKLPIIKEAIVREKRKPAGVSIPLRCHCT</sequence>
<evidence type="ECO:0000256" key="5">
    <source>
        <dbReference type="ARBA" id="ARBA00023034"/>
    </source>
</evidence>
<dbReference type="Proteomes" id="UP000008311">
    <property type="component" value="Unassembled WGS sequence"/>
</dbReference>
<keyword evidence="7" id="KW-0812">Transmembrane</keyword>
<dbReference type="FunCoup" id="B9T4Z8">
    <property type="interactions" value="1379"/>
</dbReference>
<dbReference type="InParanoid" id="B9T4Z8"/>
<feature type="domain" description="Exostosin GT47" evidence="8">
    <location>
        <begin position="53"/>
        <end position="398"/>
    </location>
</feature>
<reference evidence="10" key="1">
    <citation type="journal article" date="2010" name="Nat. Biotechnol.">
        <title>Draft genome sequence of the oilseed species Ricinus communis.</title>
        <authorList>
            <person name="Chan A.P."/>
            <person name="Crabtree J."/>
            <person name="Zhao Q."/>
            <person name="Lorenzi H."/>
            <person name="Orvis J."/>
            <person name="Puiu D."/>
            <person name="Melake-Berhan A."/>
            <person name="Jones K.M."/>
            <person name="Redman J."/>
            <person name="Chen G."/>
            <person name="Cahoon E.B."/>
            <person name="Gedil M."/>
            <person name="Stanke M."/>
            <person name="Haas B.J."/>
            <person name="Wortman J.R."/>
            <person name="Fraser-Liggett C.M."/>
            <person name="Ravel J."/>
            <person name="Rabinowicz P.D."/>
        </authorList>
    </citation>
    <scope>NUCLEOTIDE SEQUENCE [LARGE SCALE GENOMIC DNA]</scope>
    <source>
        <strain evidence="10">cv. Hale</strain>
    </source>
</reference>
<evidence type="ECO:0000256" key="1">
    <source>
        <dbReference type="ARBA" id="ARBA00004323"/>
    </source>
</evidence>
<evidence type="ECO:0000256" key="6">
    <source>
        <dbReference type="SAM" id="MobiDB-lite"/>
    </source>
</evidence>
<evidence type="ECO:0000313" key="10">
    <source>
        <dbReference type="Proteomes" id="UP000008311"/>
    </source>
</evidence>
<keyword evidence="4" id="KW-0735">Signal-anchor</keyword>
<keyword evidence="3" id="KW-0328">Glycosyltransferase</keyword>
<evidence type="ECO:0000256" key="7">
    <source>
        <dbReference type="SAM" id="Phobius"/>
    </source>
</evidence>
<feature type="compositionally biased region" description="Basic and acidic residues" evidence="6">
    <location>
        <begin position="80"/>
        <end position="92"/>
    </location>
</feature>
<evidence type="ECO:0000256" key="4">
    <source>
        <dbReference type="ARBA" id="ARBA00022968"/>
    </source>
</evidence>
<comment type="subcellular location">
    <subcellularLocation>
        <location evidence="1">Golgi apparatus membrane</location>
        <topology evidence="1">Single-pass type II membrane protein</topology>
    </subcellularLocation>
</comment>
<dbReference type="PANTHER" id="PTHR11062:SF60">
    <property type="entry name" value="EXOSTOSIN FAMILY PROTEIN"/>
    <property type="match status" value="1"/>
</dbReference>
<dbReference type="KEGG" id="rcu:8273032"/>
<evidence type="ECO:0000313" key="9">
    <source>
        <dbReference type="EMBL" id="EEF29074.1"/>
    </source>
</evidence>
<keyword evidence="3" id="KW-0808">Transferase</keyword>
<dbReference type="EMBL" id="EQ974499">
    <property type="protein sequence ID" value="EEF29074.1"/>
    <property type="molecule type" value="Genomic_DNA"/>
</dbReference>
<evidence type="ECO:0000259" key="8">
    <source>
        <dbReference type="Pfam" id="PF03016"/>
    </source>
</evidence>
<dbReference type="AlphaFoldDB" id="B9T4Z8"/>